<dbReference type="InterPro" id="IPR039420">
    <property type="entry name" value="WalR-like"/>
</dbReference>
<keyword evidence="2" id="KW-0902">Two-component regulatory system</keyword>
<dbReference type="GO" id="GO:0032993">
    <property type="term" value="C:protein-DNA complex"/>
    <property type="evidence" value="ECO:0007669"/>
    <property type="project" value="TreeGrafter"/>
</dbReference>
<evidence type="ECO:0000256" key="4">
    <source>
        <dbReference type="ARBA" id="ARBA00023125"/>
    </source>
</evidence>
<dbReference type="InterPro" id="IPR011006">
    <property type="entry name" value="CheY-like_superfamily"/>
</dbReference>
<sequence length="146" mass="16226">MTRLKTGVLIVDDEQPFVDALNRRLGKRGFECLSAHSGADALEKLALNTHVDVVVLDIRMPGMDGIEALRRIRSSFPLVQVIMLTGHGTVESAVDGMKYGAFDYLIKPCDIEELAAKITEAKERKGDEEDEILEEESQNIVLRRGD</sequence>
<keyword evidence="3" id="KW-0805">Transcription regulation</keyword>
<organism evidence="9 10">
    <name type="scientific">Desulfobaculum bizertense DSM 18034</name>
    <dbReference type="NCBI Taxonomy" id="1121442"/>
    <lineage>
        <taxon>Bacteria</taxon>
        <taxon>Pseudomonadati</taxon>
        <taxon>Thermodesulfobacteriota</taxon>
        <taxon>Desulfovibrionia</taxon>
        <taxon>Desulfovibrionales</taxon>
        <taxon>Desulfovibrionaceae</taxon>
        <taxon>Desulfobaculum</taxon>
    </lineage>
</organism>
<dbReference type="SMART" id="SM00448">
    <property type="entry name" value="REC"/>
    <property type="match status" value="1"/>
</dbReference>
<evidence type="ECO:0000256" key="7">
    <source>
        <dbReference type="SAM" id="MobiDB-lite"/>
    </source>
</evidence>
<dbReference type="AlphaFoldDB" id="A0A1T4VJ60"/>
<dbReference type="OrthoDB" id="9800029at2"/>
<evidence type="ECO:0000256" key="1">
    <source>
        <dbReference type="ARBA" id="ARBA00022553"/>
    </source>
</evidence>
<dbReference type="STRING" id="1121442.SAMN02745702_00443"/>
<keyword evidence="10" id="KW-1185">Reference proteome</keyword>
<evidence type="ECO:0000256" key="6">
    <source>
        <dbReference type="PROSITE-ProRule" id="PRU00169"/>
    </source>
</evidence>
<dbReference type="SUPFAM" id="SSF52172">
    <property type="entry name" value="CheY-like"/>
    <property type="match status" value="1"/>
</dbReference>
<dbReference type="PANTHER" id="PTHR48111">
    <property type="entry name" value="REGULATOR OF RPOS"/>
    <property type="match status" value="1"/>
</dbReference>
<dbReference type="PROSITE" id="PS50110">
    <property type="entry name" value="RESPONSE_REGULATORY"/>
    <property type="match status" value="1"/>
</dbReference>
<keyword evidence="5" id="KW-0804">Transcription</keyword>
<gene>
    <name evidence="9" type="ORF">SAMN02745702_00443</name>
</gene>
<feature type="region of interest" description="Disordered" evidence="7">
    <location>
        <begin position="125"/>
        <end position="146"/>
    </location>
</feature>
<dbReference type="GO" id="GO:0000156">
    <property type="term" value="F:phosphorelay response regulator activity"/>
    <property type="evidence" value="ECO:0007669"/>
    <property type="project" value="TreeGrafter"/>
</dbReference>
<name>A0A1T4VJ60_9BACT</name>
<evidence type="ECO:0000313" key="9">
    <source>
        <dbReference type="EMBL" id="SKA65000.1"/>
    </source>
</evidence>
<feature type="domain" description="Response regulatory" evidence="8">
    <location>
        <begin position="7"/>
        <end position="122"/>
    </location>
</feature>
<dbReference type="Pfam" id="PF00072">
    <property type="entry name" value="Response_reg"/>
    <property type="match status" value="1"/>
</dbReference>
<dbReference type="GO" id="GO:0006355">
    <property type="term" value="P:regulation of DNA-templated transcription"/>
    <property type="evidence" value="ECO:0007669"/>
    <property type="project" value="TreeGrafter"/>
</dbReference>
<accession>A0A1T4VJ60</accession>
<proteinExistence type="predicted"/>
<keyword evidence="1 6" id="KW-0597">Phosphoprotein</keyword>
<feature type="modified residue" description="4-aspartylphosphate" evidence="6">
    <location>
        <position position="57"/>
    </location>
</feature>
<dbReference type="GO" id="GO:0000976">
    <property type="term" value="F:transcription cis-regulatory region binding"/>
    <property type="evidence" value="ECO:0007669"/>
    <property type="project" value="TreeGrafter"/>
</dbReference>
<dbReference type="GO" id="GO:0005829">
    <property type="term" value="C:cytosol"/>
    <property type="evidence" value="ECO:0007669"/>
    <property type="project" value="TreeGrafter"/>
</dbReference>
<dbReference type="Gene3D" id="3.40.50.2300">
    <property type="match status" value="1"/>
</dbReference>
<dbReference type="PANTHER" id="PTHR48111:SF40">
    <property type="entry name" value="PHOSPHATE REGULON TRANSCRIPTIONAL REGULATORY PROTEIN PHOB"/>
    <property type="match status" value="1"/>
</dbReference>
<evidence type="ECO:0000313" key="10">
    <source>
        <dbReference type="Proteomes" id="UP000189733"/>
    </source>
</evidence>
<evidence type="ECO:0000259" key="8">
    <source>
        <dbReference type="PROSITE" id="PS50110"/>
    </source>
</evidence>
<reference evidence="9 10" key="1">
    <citation type="submission" date="2017-02" db="EMBL/GenBank/DDBJ databases">
        <authorList>
            <person name="Peterson S.W."/>
        </authorList>
    </citation>
    <scope>NUCLEOTIDE SEQUENCE [LARGE SCALE GENOMIC DNA]</scope>
    <source>
        <strain evidence="9 10">DSM 18034</strain>
    </source>
</reference>
<dbReference type="EMBL" id="FUYA01000001">
    <property type="protein sequence ID" value="SKA65000.1"/>
    <property type="molecule type" value="Genomic_DNA"/>
</dbReference>
<dbReference type="InterPro" id="IPR001789">
    <property type="entry name" value="Sig_transdc_resp-reg_receiver"/>
</dbReference>
<evidence type="ECO:0000256" key="5">
    <source>
        <dbReference type="ARBA" id="ARBA00023163"/>
    </source>
</evidence>
<protein>
    <submittedName>
        <fullName evidence="9">Response regulator receiver domain-containing protein</fullName>
    </submittedName>
</protein>
<keyword evidence="4" id="KW-0238">DNA-binding</keyword>
<dbReference type="Proteomes" id="UP000189733">
    <property type="component" value="Unassembled WGS sequence"/>
</dbReference>
<dbReference type="CDD" id="cd17536">
    <property type="entry name" value="REC_YesN-like"/>
    <property type="match status" value="1"/>
</dbReference>
<evidence type="ECO:0000256" key="3">
    <source>
        <dbReference type="ARBA" id="ARBA00023015"/>
    </source>
</evidence>
<dbReference type="RefSeq" id="WP_078683751.1">
    <property type="nucleotide sequence ID" value="NZ_FUYA01000001.1"/>
</dbReference>
<evidence type="ECO:0000256" key="2">
    <source>
        <dbReference type="ARBA" id="ARBA00023012"/>
    </source>
</evidence>
<feature type="compositionally biased region" description="Acidic residues" evidence="7">
    <location>
        <begin position="128"/>
        <end position="137"/>
    </location>
</feature>
<dbReference type="FunFam" id="3.40.50.2300:FF:000018">
    <property type="entry name" value="DNA-binding transcriptional regulator NtrC"/>
    <property type="match status" value="1"/>
</dbReference>